<dbReference type="EMBL" id="BMAW01059076">
    <property type="protein sequence ID" value="GFT19393.1"/>
    <property type="molecule type" value="Genomic_DNA"/>
</dbReference>
<dbReference type="AlphaFoldDB" id="A0A8X6TKE5"/>
<accession>A0A8X6TKE5</accession>
<name>A0A8X6TKE5_NEPPI</name>
<reference evidence="1" key="1">
    <citation type="submission" date="2020-08" db="EMBL/GenBank/DDBJ databases">
        <title>Multicomponent nature underlies the extraordinary mechanical properties of spider dragline silk.</title>
        <authorList>
            <person name="Kono N."/>
            <person name="Nakamura H."/>
            <person name="Mori M."/>
            <person name="Yoshida Y."/>
            <person name="Ohtoshi R."/>
            <person name="Malay A.D."/>
            <person name="Moran D.A.P."/>
            <person name="Tomita M."/>
            <person name="Numata K."/>
            <person name="Arakawa K."/>
        </authorList>
    </citation>
    <scope>NUCLEOTIDE SEQUENCE</scope>
</reference>
<dbReference type="Proteomes" id="UP000887013">
    <property type="component" value="Unassembled WGS sequence"/>
</dbReference>
<evidence type="ECO:0000313" key="2">
    <source>
        <dbReference type="Proteomes" id="UP000887013"/>
    </source>
</evidence>
<organism evidence="1 2">
    <name type="scientific">Nephila pilipes</name>
    <name type="common">Giant wood spider</name>
    <name type="synonym">Nephila maculata</name>
    <dbReference type="NCBI Taxonomy" id="299642"/>
    <lineage>
        <taxon>Eukaryota</taxon>
        <taxon>Metazoa</taxon>
        <taxon>Ecdysozoa</taxon>
        <taxon>Arthropoda</taxon>
        <taxon>Chelicerata</taxon>
        <taxon>Arachnida</taxon>
        <taxon>Araneae</taxon>
        <taxon>Araneomorphae</taxon>
        <taxon>Entelegynae</taxon>
        <taxon>Araneoidea</taxon>
        <taxon>Nephilidae</taxon>
        <taxon>Nephila</taxon>
    </lineage>
</organism>
<proteinExistence type="predicted"/>
<sequence>MSLRKRRYDAISKGNEGVWKDPRIIFSLPNSIGAERAYLNWNSSCSDKIFFFRSVQLNPPRPAPRNEVLSEEQQPFSGLSEDVIDETIQIIDEDSNHLLREKCEIDDEPQDTYKTIYKS</sequence>
<evidence type="ECO:0000313" key="1">
    <source>
        <dbReference type="EMBL" id="GFT19393.1"/>
    </source>
</evidence>
<protein>
    <submittedName>
        <fullName evidence="1">Uncharacterized protein</fullName>
    </submittedName>
</protein>
<keyword evidence="2" id="KW-1185">Reference proteome</keyword>
<comment type="caution">
    <text evidence="1">The sequence shown here is derived from an EMBL/GenBank/DDBJ whole genome shotgun (WGS) entry which is preliminary data.</text>
</comment>
<gene>
    <name evidence="1" type="ORF">NPIL_408841</name>
</gene>